<accession>A0A9W6DIK6</accession>
<dbReference type="PROSITE" id="PS50965">
    <property type="entry name" value="NERD"/>
    <property type="match status" value="1"/>
</dbReference>
<evidence type="ECO:0000259" key="2">
    <source>
        <dbReference type="PROSITE" id="PS50965"/>
    </source>
</evidence>
<name>A0A9W6DIK6_9FIRM</name>
<sequence>MAQIINKSNHLRKEIIVAYLKMIVCFIAAVFCMILAVYTYGFSLIATLVLGVYIKKMKTNISIVKSGLEGEKEVLNLLADLPKRYKVISDILIQGKNTSSQIDYVVVGSNGIFIIEAKNIKGTIKGKTGSRYLTQIKKGKGGREYSRQLYNPALQVKGHVLGLTKLLNKNNVHSYIHGMVYFANEDSKVDFKSNDIVVLSKSKDNLLKYIKTYKKDGVKLTPKEQVEITGILKKQVM</sequence>
<dbReference type="InterPro" id="IPR011528">
    <property type="entry name" value="NERD"/>
</dbReference>
<dbReference type="EMBL" id="BRLB01000024">
    <property type="protein sequence ID" value="GKX32014.1"/>
    <property type="molecule type" value="Genomic_DNA"/>
</dbReference>
<evidence type="ECO:0000313" key="3">
    <source>
        <dbReference type="EMBL" id="GKX32014.1"/>
    </source>
</evidence>
<reference evidence="3" key="1">
    <citation type="submission" date="2022-06" db="EMBL/GenBank/DDBJ databases">
        <title>Vallitalea longa sp. nov., an anaerobic bacterium isolated from marine sediment.</title>
        <authorList>
            <person name="Hirano S."/>
            <person name="Terahara T."/>
            <person name="Mori K."/>
            <person name="Hamada M."/>
            <person name="Matsumoto R."/>
            <person name="Kobayashi T."/>
        </authorList>
    </citation>
    <scope>NUCLEOTIDE SEQUENCE</scope>
    <source>
        <strain evidence="3">SH18-1</strain>
    </source>
</reference>
<gene>
    <name evidence="3" type="ORF">SH1V18_44940</name>
</gene>
<keyword evidence="1" id="KW-0812">Transmembrane</keyword>
<organism evidence="3 4">
    <name type="scientific">Vallitalea longa</name>
    <dbReference type="NCBI Taxonomy" id="2936439"/>
    <lineage>
        <taxon>Bacteria</taxon>
        <taxon>Bacillati</taxon>
        <taxon>Bacillota</taxon>
        <taxon>Clostridia</taxon>
        <taxon>Lachnospirales</taxon>
        <taxon>Vallitaleaceae</taxon>
        <taxon>Vallitalea</taxon>
    </lineage>
</organism>
<keyword evidence="1" id="KW-1133">Transmembrane helix</keyword>
<dbReference type="Pfam" id="PF08378">
    <property type="entry name" value="NERD"/>
    <property type="match status" value="1"/>
</dbReference>
<keyword evidence="4" id="KW-1185">Reference proteome</keyword>
<comment type="caution">
    <text evidence="3">The sequence shown here is derived from an EMBL/GenBank/DDBJ whole genome shotgun (WGS) entry which is preliminary data.</text>
</comment>
<dbReference type="AlphaFoldDB" id="A0A9W6DIK6"/>
<dbReference type="RefSeq" id="WP_281819392.1">
    <property type="nucleotide sequence ID" value="NZ_BRLB01000024.1"/>
</dbReference>
<dbReference type="Proteomes" id="UP001144256">
    <property type="component" value="Unassembled WGS sequence"/>
</dbReference>
<evidence type="ECO:0000256" key="1">
    <source>
        <dbReference type="SAM" id="Phobius"/>
    </source>
</evidence>
<protein>
    <recommendedName>
        <fullName evidence="2">NERD domain-containing protein</fullName>
    </recommendedName>
</protein>
<evidence type="ECO:0000313" key="4">
    <source>
        <dbReference type="Proteomes" id="UP001144256"/>
    </source>
</evidence>
<proteinExistence type="predicted"/>
<feature type="domain" description="NERD" evidence="2">
    <location>
        <begin position="66"/>
        <end position="186"/>
    </location>
</feature>
<feature type="transmembrane region" description="Helical" evidence="1">
    <location>
        <begin position="20"/>
        <end position="53"/>
    </location>
</feature>
<keyword evidence="1" id="KW-0472">Membrane</keyword>